<dbReference type="EMBL" id="JAVDRF010000004">
    <property type="protein sequence ID" value="MDR6536359.1"/>
    <property type="molecule type" value="Genomic_DNA"/>
</dbReference>
<dbReference type="PROSITE" id="PS00622">
    <property type="entry name" value="HTH_LUXR_1"/>
    <property type="match status" value="1"/>
</dbReference>
<dbReference type="CDD" id="cd17535">
    <property type="entry name" value="REC_NarL-like"/>
    <property type="match status" value="1"/>
</dbReference>
<gene>
    <name evidence="6" type="ORF">J2739_002132</name>
</gene>
<sequence>MRTDASEKFDDIGLGDRKEETRMIKIGVVDDHAIVRSGLRQFFSEYVDLRVTGEAASGREAIELVRTTELDVLVMDLAMPGQSGIDALAMIHAKAPDVGVLILSGYPEEHFAMNLIRQGASGYLNKECEPMEIVNAIRAISRGRHYITPGVAELLVRQLDQKDDAAPHEQLSEREFQVFLRLAKGETTGDIAKTLSLSVKTISTYRTRLMEKLNLSSNSELTYYALKNKLID</sequence>
<dbReference type="PANTHER" id="PTHR43214:SF43">
    <property type="entry name" value="TWO-COMPONENT RESPONSE REGULATOR"/>
    <property type="match status" value="1"/>
</dbReference>
<dbReference type="InterPro" id="IPR001789">
    <property type="entry name" value="Sig_transdc_resp-reg_receiver"/>
</dbReference>
<dbReference type="CDD" id="cd06170">
    <property type="entry name" value="LuxR_C_like"/>
    <property type="match status" value="1"/>
</dbReference>
<dbReference type="PROSITE" id="PS50043">
    <property type="entry name" value="HTH_LUXR_2"/>
    <property type="match status" value="1"/>
</dbReference>
<dbReference type="PANTHER" id="PTHR43214">
    <property type="entry name" value="TWO-COMPONENT RESPONSE REGULATOR"/>
    <property type="match status" value="1"/>
</dbReference>
<dbReference type="PRINTS" id="PR00038">
    <property type="entry name" value="HTHLUXR"/>
</dbReference>
<evidence type="ECO:0000256" key="1">
    <source>
        <dbReference type="ARBA" id="ARBA00022553"/>
    </source>
</evidence>
<protein>
    <submittedName>
        <fullName evidence="6">DNA-binding NarL/FixJ family response regulator</fullName>
    </submittedName>
</protein>
<evidence type="ECO:0000259" key="4">
    <source>
        <dbReference type="PROSITE" id="PS50043"/>
    </source>
</evidence>
<feature type="domain" description="HTH luxR-type" evidence="4">
    <location>
        <begin position="164"/>
        <end position="229"/>
    </location>
</feature>
<dbReference type="InterPro" id="IPR039420">
    <property type="entry name" value="WalR-like"/>
</dbReference>
<keyword evidence="2 6" id="KW-0238">DNA-binding</keyword>
<keyword evidence="1 3" id="KW-0597">Phosphoprotein</keyword>
<proteinExistence type="predicted"/>
<evidence type="ECO:0000256" key="3">
    <source>
        <dbReference type="PROSITE-ProRule" id="PRU00169"/>
    </source>
</evidence>
<dbReference type="Gene3D" id="3.40.50.2300">
    <property type="match status" value="1"/>
</dbReference>
<dbReference type="SMART" id="SM00448">
    <property type="entry name" value="REC"/>
    <property type="match status" value="1"/>
</dbReference>
<evidence type="ECO:0000313" key="7">
    <source>
        <dbReference type="Proteomes" id="UP001184230"/>
    </source>
</evidence>
<dbReference type="Proteomes" id="UP001184230">
    <property type="component" value="Unassembled WGS sequence"/>
</dbReference>
<organism evidence="6 7">
    <name type="scientific">Variovorax soli</name>
    <dbReference type="NCBI Taxonomy" id="376815"/>
    <lineage>
        <taxon>Bacteria</taxon>
        <taxon>Pseudomonadati</taxon>
        <taxon>Pseudomonadota</taxon>
        <taxon>Betaproteobacteria</taxon>
        <taxon>Burkholderiales</taxon>
        <taxon>Comamonadaceae</taxon>
        <taxon>Variovorax</taxon>
    </lineage>
</organism>
<dbReference type="Pfam" id="PF00072">
    <property type="entry name" value="Response_reg"/>
    <property type="match status" value="1"/>
</dbReference>
<dbReference type="SUPFAM" id="SSF52172">
    <property type="entry name" value="CheY-like"/>
    <property type="match status" value="1"/>
</dbReference>
<accession>A0ABU1ND43</accession>
<dbReference type="GO" id="GO:0003677">
    <property type="term" value="F:DNA binding"/>
    <property type="evidence" value="ECO:0007669"/>
    <property type="project" value="UniProtKB-KW"/>
</dbReference>
<dbReference type="InterPro" id="IPR016032">
    <property type="entry name" value="Sig_transdc_resp-reg_C-effctor"/>
</dbReference>
<dbReference type="InterPro" id="IPR000792">
    <property type="entry name" value="Tscrpt_reg_LuxR_C"/>
</dbReference>
<name>A0ABU1ND43_9BURK</name>
<dbReference type="InterPro" id="IPR011006">
    <property type="entry name" value="CheY-like_superfamily"/>
</dbReference>
<comment type="caution">
    <text evidence="6">The sequence shown here is derived from an EMBL/GenBank/DDBJ whole genome shotgun (WGS) entry which is preliminary data.</text>
</comment>
<dbReference type="Pfam" id="PF00196">
    <property type="entry name" value="GerE"/>
    <property type="match status" value="1"/>
</dbReference>
<keyword evidence="7" id="KW-1185">Reference proteome</keyword>
<dbReference type="SUPFAM" id="SSF46894">
    <property type="entry name" value="C-terminal effector domain of the bipartite response regulators"/>
    <property type="match status" value="1"/>
</dbReference>
<evidence type="ECO:0000256" key="2">
    <source>
        <dbReference type="ARBA" id="ARBA00023125"/>
    </source>
</evidence>
<evidence type="ECO:0000259" key="5">
    <source>
        <dbReference type="PROSITE" id="PS50110"/>
    </source>
</evidence>
<evidence type="ECO:0000313" key="6">
    <source>
        <dbReference type="EMBL" id="MDR6536359.1"/>
    </source>
</evidence>
<dbReference type="SMART" id="SM00421">
    <property type="entry name" value="HTH_LUXR"/>
    <property type="match status" value="1"/>
</dbReference>
<feature type="domain" description="Response regulatory" evidence="5">
    <location>
        <begin position="25"/>
        <end position="141"/>
    </location>
</feature>
<dbReference type="InterPro" id="IPR058245">
    <property type="entry name" value="NreC/VraR/RcsB-like_REC"/>
</dbReference>
<feature type="modified residue" description="4-aspartylphosphate" evidence="3">
    <location>
        <position position="76"/>
    </location>
</feature>
<dbReference type="PROSITE" id="PS50110">
    <property type="entry name" value="RESPONSE_REGULATORY"/>
    <property type="match status" value="1"/>
</dbReference>
<reference evidence="6 7" key="1">
    <citation type="submission" date="2023-07" db="EMBL/GenBank/DDBJ databases">
        <title>Sorghum-associated microbial communities from plants grown in Nebraska, USA.</title>
        <authorList>
            <person name="Schachtman D."/>
        </authorList>
    </citation>
    <scope>NUCLEOTIDE SEQUENCE [LARGE SCALE GENOMIC DNA]</scope>
    <source>
        <strain evidence="6 7">DS1781</strain>
    </source>
</reference>